<keyword evidence="2" id="KW-1185">Reference proteome</keyword>
<dbReference type="Gene3D" id="3.40.50.1820">
    <property type="entry name" value="alpha/beta hydrolase"/>
    <property type="match status" value="1"/>
</dbReference>
<sequence length="89" mass="9767">MPFIELETLSGPGRFHYRLSTPTETHAKAIVPDIPTVILIHPAYIGAHIFHPVFVDAKLRRFNLLALDCRGHGRTSASADDTYGPETGA</sequence>
<evidence type="ECO:0000313" key="2">
    <source>
        <dbReference type="Proteomes" id="UP001215280"/>
    </source>
</evidence>
<proteinExistence type="predicted"/>
<protein>
    <submittedName>
        <fullName evidence="1">Uncharacterized protein</fullName>
    </submittedName>
</protein>
<name>A0AAD7IR45_9AGAR</name>
<evidence type="ECO:0000313" key="1">
    <source>
        <dbReference type="EMBL" id="KAJ7747108.1"/>
    </source>
</evidence>
<comment type="caution">
    <text evidence="1">The sequence shown here is derived from an EMBL/GenBank/DDBJ whole genome shotgun (WGS) entry which is preliminary data.</text>
</comment>
<dbReference type="EMBL" id="JARJLG010000095">
    <property type="protein sequence ID" value="KAJ7747108.1"/>
    <property type="molecule type" value="Genomic_DNA"/>
</dbReference>
<dbReference type="SUPFAM" id="SSF53474">
    <property type="entry name" value="alpha/beta-Hydrolases"/>
    <property type="match status" value="1"/>
</dbReference>
<dbReference type="Proteomes" id="UP001215280">
    <property type="component" value="Unassembled WGS sequence"/>
</dbReference>
<gene>
    <name evidence="1" type="ORF">DFH07DRAFT_747833</name>
</gene>
<accession>A0AAD7IR45</accession>
<dbReference type="AlphaFoldDB" id="A0AAD7IR45"/>
<reference evidence="1" key="1">
    <citation type="submission" date="2023-03" db="EMBL/GenBank/DDBJ databases">
        <title>Massive genome expansion in bonnet fungi (Mycena s.s.) driven by repeated elements and novel gene families across ecological guilds.</title>
        <authorList>
            <consortium name="Lawrence Berkeley National Laboratory"/>
            <person name="Harder C.B."/>
            <person name="Miyauchi S."/>
            <person name="Viragh M."/>
            <person name="Kuo A."/>
            <person name="Thoen E."/>
            <person name="Andreopoulos B."/>
            <person name="Lu D."/>
            <person name="Skrede I."/>
            <person name="Drula E."/>
            <person name="Henrissat B."/>
            <person name="Morin E."/>
            <person name="Kohler A."/>
            <person name="Barry K."/>
            <person name="LaButti K."/>
            <person name="Morin E."/>
            <person name="Salamov A."/>
            <person name="Lipzen A."/>
            <person name="Mereny Z."/>
            <person name="Hegedus B."/>
            <person name="Baldrian P."/>
            <person name="Stursova M."/>
            <person name="Weitz H."/>
            <person name="Taylor A."/>
            <person name="Grigoriev I.V."/>
            <person name="Nagy L.G."/>
            <person name="Martin F."/>
            <person name="Kauserud H."/>
        </authorList>
    </citation>
    <scope>NUCLEOTIDE SEQUENCE</scope>
    <source>
        <strain evidence="1">CBHHK188m</strain>
    </source>
</reference>
<organism evidence="1 2">
    <name type="scientific">Mycena maculata</name>
    <dbReference type="NCBI Taxonomy" id="230809"/>
    <lineage>
        <taxon>Eukaryota</taxon>
        <taxon>Fungi</taxon>
        <taxon>Dikarya</taxon>
        <taxon>Basidiomycota</taxon>
        <taxon>Agaricomycotina</taxon>
        <taxon>Agaricomycetes</taxon>
        <taxon>Agaricomycetidae</taxon>
        <taxon>Agaricales</taxon>
        <taxon>Marasmiineae</taxon>
        <taxon>Mycenaceae</taxon>
        <taxon>Mycena</taxon>
    </lineage>
</organism>
<dbReference type="InterPro" id="IPR029058">
    <property type="entry name" value="AB_hydrolase_fold"/>
</dbReference>